<evidence type="ECO:0000256" key="1">
    <source>
        <dbReference type="SAM" id="MobiDB-lite"/>
    </source>
</evidence>
<accession>A0A897MUF3</accession>
<sequence length="240" mass="26915">MSKRYTNNDHDSYRHPAVSAGDLTDRRGTWVSLYTLLAEGLKHPDDRLHRDVREERFADELARHADELGIPLPVEPGDPTHAPETRAAFDSEYIALFEGLAIPYAPLVESVYRPWRAGWSSDGLLSGPPASDMRDRYDAAGVSIPDAYEADHLALLLEYAAALLESGEDAAYRTFVDQHLDWLPALRRLVDDAAADAPFHKYCVVAVCETVTTARRRQRLPVPEPEQVDEQIERASTHVE</sequence>
<dbReference type="InterPro" id="IPR036411">
    <property type="entry name" value="TorD-like_sf"/>
</dbReference>
<name>A0A897MUF3_9EURY</name>
<dbReference type="EMBL" id="CP064786">
    <property type="protein sequence ID" value="QSG01865.1"/>
    <property type="molecule type" value="Genomic_DNA"/>
</dbReference>
<dbReference type="Pfam" id="PF02613">
    <property type="entry name" value="Nitrate_red_del"/>
    <property type="match status" value="1"/>
</dbReference>
<dbReference type="Gene3D" id="1.10.3480.10">
    <property type="entry name" value="TorD-like"/>
    <property type="match status" value="1"/>
</dbReference>
<proteinExistence type="predicted"/>
<dbReference type="GeneID" id="70684020"/>
<dbReference type="AlphaFoldDB" id="A0A897MUF3"/>
<feature type="region of interest" description="Disordered" evidence="1">
    <location>
        <begin position="220"/>
        <end position="240"/>
    </location>
</feature>
<reference evidence="2" key="1">
    <citation type="submission" date="2020-11" db="EMBL/GenBank/DDBJ databases">
        <title>Carbohydrate-dependent, anaerobic sulfur respiration: A novel catabolism in halophilic archaea.</title>
        <authorList>
            <person name="Sorokin D.Y."/>
            <person name="Messina E."/>
            <person name="Smedile F."/>
            <person name="La Cono V."/>
            <person name="Hallsworth J.E."/>
            <person name="Yakimov M.M."/>
        </authorList>
    </citation>
    <scope>NUCLEOTIDE SEQUENCE</scope>
    <source>
        <strain evidence="2">AArc-S</strain>
    </source>
</reference>
<organism evidence="2 3">
    <name type="scientific">Natranaeroarchaeum sulfidigenes</name>
    <dbReference type="NCBI Taxonomy" id="2784880"/>
    <lineage>
        <taxon>Archaea</taxon>
        <taxon>Methanobacteriati</taxon>
        <taxon>Methanobacteriota</taxon>
        <taxon>Stenosarchaea group</taxon>
        <taxon>Halobacteria</taxon>
        <taxon>Halobacteriales</taxon>
        <taxon>Natronoarchaeaceae</taxon>
        <taxon>Natranaeroarchaeum</taxon>
    </lineage>
</organism>
<evidence type="ECO:0000313" key="2">
    <source>
        <dbReference type="EMBL" id="QSG01865.1"/>
    </source>
</evidence>
<gene>
    <name evidence="2" type="primary">torD</name>
    <name evidence="2" type="ORF">AArcS_0638</name>
</gene>
<dbReference type="RefSeq" id="WP_238478972.1">
    <property type="nucleotide sequence ID" value="NZ_CP064786.1"/>
</dbReference>
<protein>
    <submittedName>
        <fullName evidence="2">Putative component of anaerobic dehydrogenase</fullName>
    </submittedName>
</protein>
<evidence type="ECO:0000313" key="3">
    <source>
        <dbReference type="Proteomes" id="UP000663586"/>
    </source>
</evidence>
<dbReference type="SUPFAM" id="SSF89155">
    <property type="entry name" value="TorD-like"/>
    <property type="match status" value="1"/>
</dbReference>
<dbReference type="Proteomes" id="UP000663586">
    <property type="component" value="Chromosome"/>
</dbReference>
<keyword evidence="3" id="KW-1185">Reference proteome</keyword>
<feature type="compositionally biased region" description="Basic and acidic residues" evidence="1">
    <location>
        <begin position="231"/>
        <end position="240"/>
    </location>
</feature>
<dbReference type="KEGG" id="hara:AArcS_0638"/>
<dbReference type="InterPro" id="IPR020945">
    <property type="entry name" value="DMSO/NO3_reduct_chaperone"/>
</dbReference>